<dbReference type="InterPro" id="IPR017127">
    <property type="entry name" value="Ribosome_uL3_MTase"/>
</dbReference>
<evidence type="ECO:0000313" key="6">
    <source>
        <dbReference type="EMBL" id="MDP1521361.1"/>
    </source>
</evidence>
<name>A0AAW8B466_9GAMM</name>
<dbReference type="RefSeq" id="WP_305171022.1">
    <property type="nucleotide sequence ID" value="NZ_JAUUUU010000006.1"/>
</dbReference>
<dbReference type="SUPFAM" id="SSF53335">
    <property type="entry name" value="S-adenosyl-L-methionine-dependent methyltransferases"/>
    <property type="match status" value="1"/>
</dbReference>
<dbReference type="Gene3D" id="1.10.8.10">
    <property type="entry name" value="DNA helicase RuvA subunit, C-terminal domain"/>
    <property type="match status" value="1"/>
</dbReference>
<dbReference type="AlphaFoldDB" id="A0AAW8B466"/>
<reference evidence="6" key="2">
    <citation type="submission" date="2023-08" db="EMBL/GenBank/DDBJ databases">
        <authorList>
            <person name="Luo J."/>
        </authorList>
    </citation>
    <scope>NUCLEOTIDE SEQUENCE</scope>
    <source>
        <strain evidence="6">DSM 25064</strain>
    </source>
</reference>
<dbReference type="PROSITE" id="PS00092">
    <property type="entry name" value="N6_MTASE"/>
    <property type="match status" value="1"/>
</dbReference>
<dbReference type="Pfam" id="PF05175">
    <property type="entry name" value="MTS"/>
    <property type="match status" value="1"/>
</dbReference>
<dbReference type="GO" id="GO:0005840">
    <property type="term" value="C:ribosome"/>
    <property type="evidence" value="ECO:0007669"/>
    <property type="project" value="UniProtKB-KW"/>
</dbReference>
<keyword evidence="6" id="KW-0687">Ribonucleoprotein</keyword>
<dbReference type="EC" id="2.1.1.298" evidence="4"/>
<evidence type="ECO:0000256" key="1">
    <source>
        <dbReference type="ARBA" id="ARBA00022603"/>
    </source>
</evidence>
<evidence type="ECO:0000256" key="4">
    <source>
        <dbReference type="HAMAP-Rule" id="MF_02125"/>
    </source>
</evidence>
<evidence type="ECO:0000256" key="2">
    <source>
        <dbReference type="ARBA" id="ARBA00022679"/>
    </source>
</evidence>
<accession>A0AAW8B466</accession>
<dbReference type="InterPro" id="IPR004556">
    <property type="entry name" value="HemK-like"/>
</dbReference>
<keyword evidence="2 4" id="KW-0808">Transferase</keyword>
<dbReference type="GO" id="GO:0005829">
    <property type="term" value="C:cytosol"/>
    <property type="evidence" value="ECO:0007669"/>
    <property type="project" value="TreeGrafter"/>
</dbReference>
<keyword evidence="1 4" id="KW-0489">Methyltransferase</keyword>
<dbReference type="PANTHER" id="PTHR47806">
    <property type="entry name" value="50S RIBOSOMAL PROTEIN L3 GLUTAMINE METHYLTRANSFERASE"/>
    <property type="match status" value="1"/>
</dbReference>
<dbReference type="InterPro" id="IPR002052">
    <property type="entry name" value="DNA_methylase_N6_adenine_CS"/>
</dbReference>
<dbReference type="Proteomes" id="UP001178354">
    <property type="component" value="Unassembled WGS sequence"/>
</dbReference>
<evidence type="ECO:0000313" key="7">
    <source>
        <dbReference type="Proteomes" id="UP001178354"/>
    </source>
</evidence>
<evidence type="ECO:0000256" key="3">
    <source>
        <dbReference type="ARBA" id="ARBA00022691"/>
    </source>
</evidence>
<protein>
    <recommendedName>
        <fullName evidence="4">Ribosomal protein uL3 glutamine methyltransferase</fullName>
        <shortName evidence="4">uL3 MTase</shortName>
        <ecNumber evidence="4">2.1.1.298</ecNumber>
    </recommendedName>
    <alternativeName>
        <fullName evidence="4">N5-glutamine methyltransferase PrmB</fullName>
    </alternativeName>
</protein>
<proteinExistence type="inferred from homology"/>
<dbReference type="GO" id="GO:0032259">
    <property type="term" value="P:methylation"/>
    <property type="evidence" value="ECO:0007669"/>
    <property type="project" value="UniProtKB-KW"/>
</dbReference>
<comment type="function">
    <text evidence="4">Methylates ribosomal protein uL3 on a specific glutamine residue.</text>
</comment>
<dbReference type="GO" id="GO:0036009">
    <property type="term" value="F:protein-glutamine N-methyltransferase activity"/>
    <property type="evidence" value="ECO:0007669"/>
    <property type="project" value="UniProtKB-UniRule"/>
</dbReference>
<organism evidence="6 7">
    <name type="scientific">Porticoccus litoralis</name>
    <dbReference type="NCBI Taxonomy" id="434086"/>
    <lineage>
        <taxon>Bacteria</taxon>
        <taxon>Pseudomonadati</taxon>
        <taxon>Pseudomonadota</taxon>
        <taxon>Gammaproteobacteria</taxon>
        <taxon>Cellvibrionales</taxon>
        <taxon>Porticoccaceae</taxon>
        <taxon>Porticoccus</taxon>
    </lineage>
</organism>
<gene>
    <name evidence="4 6" type="primary">prmB</name>
    <name evidence="6" type="ORF">Q8A57_10300</name>
</gene>
<dbReference type="Gene3D" id="3.40.50.150">
    <property type="entry name" value="Vaccinia Virus protein VP39"/>
    <property type="match status" value="1"/>
</dbReference>
<keyword evidence="7" id="KW-1185">Reference proteome</keyword>
<dbReference type="CDD" id="cd02440">
    <property type="entry name" value="AdoMet_MTases"/>
    <property type="match status" value="1"/>
</dbReference>
<dbReference type="InterPro" id="IPR029063">
    <property type="entry name" value="SAM-dependent_MTases_sf"/>
</dbReference>
<dbReference type="GO" id="GO:0003676">
    <property type="term" value="F:nucleic acid binding"/>
    <property type="evidence" value="ECO:0007669"/>
    <property type="project" value="InterPro"/>
</dbReference>
<dbReference type="InterPro" id="IPR007848">
    <property type="entry name" value="Small_mtfrase_dom"/>
</dbReference>
<dbReference type="EMBL" id="JAUUUU010000006">
    <property type="protein sequence ID" value="MDP1521361.1"/>
    <property type="molecule type" value="Genomic_DNA"/>
</dbReference>
<keyword evidence="3 4" id="KW-0949">S-adenosyl-L-methionine</keyword>
<sequence>MNNTPENPCTLGEAIRYGAEQFDAASLYFGHGTDNAWDESLSLVLHCLSLPWDVDPSVQERQLTEDEWCSIKALFERRITERIPAAYLIGEAWFAGVPFWVDSRVLVPRSPIAELIENEFYPWLSQPPKTILDLCTGSGCIGIACALYLEGAAVTLSDISQEALAVAEKNIARYALEERVTAIESDLFDGLGSQRFDLIVSNPPYVDAQDIASMPDEYHHEPPIGLASGNDGLDFTRRLLIQAESHLTDEGVLIVEVGNSWEALEEAYPQVPFLWLELERGGHGVFMLTALQLREYRSVLCPA</sequence>
<dbReference type="FunFam" id="3.40.50.150:FF:000042">
    <property type="entry name" value="50S ribosomal protein L3 glutamine methyltransferase"/>
    <property type="match status" value="1"/>
</dbReference>
<reference evidence="6" key="1">
    <citation type="journal article" date="2010" name="Int. J. Syst. Evol. Microbiol.">
        <title>Porticoccus litoralis gen. nov., sp. nov., a gammaproteobacterium isolated from the Yellow Sea.</title>
        <authorList>
            <person name="Oh H.M."/>
            <person name="Kim H."/>
            <person name="Kim K.M."/>
            <person name="Min G.S."/>
            <person name="Cho J.C."/>
        </authorList>
    </citation>
    <scope>NUCLEOTIDE SEQUENCE</scope>
    <source>
        <strain evidence="6">DSM 25064</strain>
    </source>
</reference>
<dbReference type="PIRSF" id="PIRSF037167">
    <property type="entry name" value="Mtase_YfcB_prd"/>
    <property type="match status" value="1"/>
</dbReference>
<comment type="caution">
    <text evidence="6">The sequence shown here is derived from an EMBL/GenBank/DDBJ whole genome shotgun (WGS) entry which is preliminary data.</text>
</comment>
<dbReference type="PANTHER" id="PTHR47806:SF1">
    <property type="entry name" value="RIBOSOMAL PROTEIN UL3 GLUTAMINE METHYLTRANSFERASE"/>
    <property type="match status" value="1"/>
</dbReference>
<feature type="domain" description="Methyltransferase small" evidence="5">
    <location>
        <begin position="128"/>
        <end position="210"/>
    </location>
</feature>
<dbReference type="NCBIfam" id="TIGR03533">
    <property type="entry name" value="L3_gln_methyl"/>
    <property type="match status" value="1"/>
</dbReference>
<dbReference type="HAMAP" id="MF_02125">
    <property type="entry name" value="L3_methyltr_PrmB"/>
    <property type="match status" value="1"/>
</dbReference>
<evidence type="ECO:0000259" key="5">
    <source>
        <dbReference type="Pfam" id="PF05175"/>
    </source>
</evidence>
<keyword evidence="6" id="KW-0689">Ribosomal protein</keyword>
<dbReference type="NCBIfam" id="TIGR00536">
    <property type="entry name" value="hemK_fam"/>
    <property type="match status" value="1"/>
</dbReference>
<comment type="similarity">
    <text evidence="4">Belongs to the protein N5-glutamine methyltransferase family. PrmB subfamily.</text>
</comment>
<comment type="catalytic activity">
    <reaction evidence="4">
        <text>L-glutaminyl-[ribosomal protein uL3] + S-adenosyl-L-methionine = N(5)-methyl-L-glutaminyl-[ribosomal protein uL3] + S-adenosyl-L-homocysteine + H(+)</text>
        <dbReference type="Rhea" id="RHEA:45020"/>
        <dbReference type="Rhea" id="RHEA-COMP:11063"/>
        <dbReference type="Rhea" id="RHEA-COMP:11064"/>
        <dbReference type="ChEBI" id="CHEBI:15378"/>
        <dbReference type="ChEBI" id="CHEBI:30011"/>
        <dbReference type="ChEBI" id="CHEBI:57856"/>
        <dbReference type="ChEBI" id="CHEBI:59789"/>
        <dbReference type="ChEBI" id="CHEBI:61891"/>
        <dbReference type="EC" id="2.1.1.298"/>
    </reaction>
</comment>